<dbReference type="InterPro" id="IPR002259">
    <property type="entry name" value="Eqnu_transpt"/>
</dbReference>
<comment type="similarity">
    <text evidence="2">Belongs to the SLC29A/ENT transporter (TC 2.A.57) family.</text>
</comment>
<dbReference type="GO" id="GO:0005886">
    <property type="term" value="C:plasma membrane"/>
    <property type="evidence" value="ECO:0007669"/>
    <property type="project" value="TreeGrafter"/>
</dbReference>
<feature type="transmembrane region" description="Helical" evidence="8">
    <location>
        <begin position="346"/>
        <end position="366"/>
    </location>
</feature>
<dbReference type="SUPFAM" id="SSF103473">
    <property type="entry name" value="MFS general substrate transporter"/>
    <property type="match status" value="1"/>
</dbReference>
<reference evidence="9" key="1">
    <citation type="journal article" date="2023" name="G3 (Bethesda)">
        <title>Whole genome assemblies of Zophobas morio and Tenebrio molitor.</title>
        <authorList>
            <person name="Kaur S."/>
            <person name="Stinson S.A."/>
            <person name="diCenzo G.C."/>
        </authorList>
    </citation>
    <scope>NUCLEOTIDE SEQUENCE</scope>
    <source>
        <strain evidence="9">QUZm001</strain>
    </source>
</reference>
<feature type="transmembrane region" description="Helical" evidence="8">
    <location>
        <begin position="152"/>
        <end position="172"/>
    </location>
</feature>
<dbReference type="PRINTS" id="PR01130">
    <property type="entry name" value="DERENTRNSPRT"/>
</dbReference>
<dbReference type="PANTHER" id="PTHR10332:SF80">
    <property type="entry name" value="EQUILIBRATIVE NUCLEOSIDE TRANSPORTER 2, ISOFORM A"/>
    <property type="match status" value="1"/>
</dbReference>
<sequence>MSYSRGDYPYGDKNGVVQPLQHGEEGERSKLQQPVKLQPSWEENNLPEDELNFKNLTMDDASLQLNTPPDRYNLVYLTFLIHGIGVLMPWNMFITADKYFTEHKLSKEYTGESSPYVTNFMQYLTFAAQVPNVFFNWLNIFIQIGGNLTTRIVWSISIEVVVFIVTVILAMIDTSSWPVTFFWITILCVIVLNMANGIYQNTIFGMAAKLPGKYTGAVVLGSNISGTFTAVVSLLTTTMISNAKMAAIYYFITALFVLLVCFDTYFALPLNRFYRHHELREKKNAEQRKQINQGRTQRIPYLYILKKSLPQLYNVFFIFFVTLSIFPAIQANVERSDDNFFINEKYYSGVTCFLTFNLFAMIGSYLTSLFCWPGPKYLWIFVTLRVLYIPFFFFCNYQLNEVERHIPVYINNDWAYWIVAVTMGLTSGYFSSLAMIYTPRTVEDRYASTAGMFAAAALITGIFAGILSTFLWPWIITHVKY</sequence>
<evidence type="ECO:0000256" key="8">
    <source>
        <dbReference type="SAM" id="Phobius"/>
    </source>
</evidence>
<feature type="transmembrane region" description="Helical" evidence="8">
    <location>
        <begin position="74"/>
        <end position="94"/>
    </location>
</feature>
<evidence type="ECO:0000256" key="1">
    <source>
        <dbReference type="ARBA" id="ARBA00004141"/>
    </source>
</evidence>
<evidence type="ECO:0000256" key="7">
    <source>
        <dbReference type="SAM" id="MobiDB-lite"/>
    </source>
</evidence>
<evidence type="ECO:0000256" key="2">
    <source>
        <dbReference type="ARBA" id="ARBA00007965"/>
    </source>
</evidence>
<feature type="transmembrane region" description="Helical" evidence="8">
    <location>
        <begin position="450"/>
        <end position="475"/>
    </location>
</feature>
<evidence type="ECO:0000256" key="5">
    <source>
        <dbReference type="ARBA" id="ARBA00022989"/>
    </source>
</evidence>
<dbReference type="InterPro" id="IPR036259">
    <property type="entry name" value="MFS_trans_sf"/>
</dbReference>
<evidence type="ECO:0000256" key="3">
    <source>
        <dbReference type="ARBA" id="ARBA00022448"/>
    </source>
</evidence>
<feature type="transmembrane region" description="Helical" evidence="8">
    <location>
        <begin position="414"/>
        <end position="438"/>
    </location>
</feature>
<comment type="subcellular location">
    <subcellularLocation>
        <location evidence="1">Membrane</location>
        <topology evidence="1">Multi-pass membrane protein</topology>
    </subcellularLocation>
</comment>
<feature type="transmembrane region" description="Helical" evidence="8">
    <location>
        <begin position="120"/>
        <end position="140"/>
    </location>
</feature>
<evidence type="ECO:0000313" key="10">
    <source>
        <dbReference type="Proteomes" id="UP001168821"/>
    </source>
</evidence>
<feature type="region of interest" description="Disordered" evidence="7">
    <location>
        <begin position="1"/>
        <end position="33"/>
    </location>
</feature>
<evidence type="ECO:0000256" key="4">
    <source>
        <dbReference type="ARBA" id="ARBA00022692"/>
    </source>
</evidence>
<feature type="transmembrane region" description="Helical" evidence="8">
    <location>
        <begin position="216"/>
        <end position="235"/>
    </location>
</feature>
<evidence type="ECO:0000256" key="6">
    <source>
        <dbReference type="ARBA" id="ARBA00023136"/>
    </source>
</evidence>
<dbReference type="PANTHER" id="PTHR10332">
    <property type="entry name" value="EQUILIBRATIVE NUCLEOSIDE TRANSPORTER"/>
    <property type="match status" value="1"/>
</dbReference>
<feature type="transmembrane region" description="Helical" evidence="8">
    <location>
        <begin position="247"/>
        <end position="268"/>
    </location>
</feature>
<keyword evidence="4 8" id="KW-0812">Transmembrane</keyword>
<evidence type="ECO:0000313" key="9">
    <source>
        <dbReference type="EMBL" id="KAJ3643714.1"/>
    </source>
</evidence>
<feature type="transmembrane region" description="Helical" evidence="8">
    <location>
        <begin position="178"/>
        <end position="195"/>
    </location>
</feature>
<comment type="caution">
    <text evidence="9">The sequence shown here is derived from an EMBL/GenBank/DDBJ whole genome shotgun (WGS) entry which is preliminary data.</text>
</comment>
<feature type="transmembrane region" description="Helical" evidence="8">
    <location>
        <begin position="378"/>
        <end position="399"/>
    </location>
</feature>
<keyword evidence="3" id="KW-0813">Transport</keyword>
<dbReference type="PIRSF" id="PIRSF016379">
    <property type="entry name" value="ENT"/>
    <property type="match status" value="1"/>
</dbReference>
<evidence type="ECO:0008006" key="11">
    <source>
        <dbReference type="Google" id="ProtNLM"/>
    </source>
</evidence>
<proteinExistence type="inferred from homology"/>
<accession>A0AA38HU49</accession>
<keyword evidence="6 8" id="KW-0472">Membrane</keyword>
<dbReference type="Pfam" id="PF01733">
    <property type="entry name" value="Nucleoside_tran"/>
    <property type="match status" value="1"/>
</dbReference>
<name>A0AA38HU49_9CUCU</name>
<dbReference type="EMBL" id="JALNTZ010000008">
    <property type="protein sequence ID" value="KAJ3643714.1"/>
    <property type="molecule type" value="Genomic_DNA"/>
</dbReference>
<feature type="transmembrane region" description="Helical" evidence="8">
    <location>
        <begin position="312"/>
        <end position="331"/>
    </location>
</feature>
<dbReference type="GO" id="GO:0005337">
    <property type="term" value="F:nucleoside transmembrane transporter activity"/>
    <property type="evidence" value="ECO:0007669"/>
    <property type="project" value="InterPro"/>
</dbReference>
<dbReference type="AlphaFoldDB" id="A0AA38HU49"/>
<dbReference type="Proteomes" id="UP001168821">
    <property type="component" value="Unassembled WGS sequence"/>
</dbReference>
<protein>
    <recommendedName>
        <fullName evidence="11">Equilibrative nucleoside transporter 1</fullName>
    </recommendedName>
</protein>
<keyword evidence="10" id="KW-1185">Reference proteome</keyword>
<gene>
    <name evidence="9" type="ORF">Zmor_026408</name>
</gene>
<keyword evidence="5 8" id="KW-1133">Transmembrane helix</keyword>
<organism evidence="9 10">
    <name type="scientific">Zophobas morio</name>
    <dbReference type="NCBI Taxonomy" id="2755281"/>
    <lineage>
        <taxon>Eukaryota</taxon>
        <taxon>Metazoa</taxon>
        <taxon>Ecdysozoa</taxon>
        <taxon>Arthropoda</taxon>
        <taxon>Hexapoda</taxon>
        <taxon>Insecta</taxon>
        <taxon>Pterygota</taxon>
        <taxon>Neoptera</taxon>
        <taxon>Endopterygota</taxon>
        <taxon>Coleoptera</taxon>
        <taxon>Polyphaga</taxon>
        <taxon>Cucujiformia</taxon>
        <taxon>Tenebrionidae</taxon>
        <taxon>Zophobas</taxon>
    </lineage>
</organism>